<evidence type="ECO:0000256" key="1">
    <source>
        <dbReference type="SAM" id="MobiDB-lite"/>
    </source>
</evidence>
<gene>
    <name evidence="2" type="ORF">KSP40_PGU020944</name>
</gene>
<feature type="region of interest" description="Disordered" evidence="1">
    <location>
        <begin position="96"/>
        <end position="119"/>
    </location>
</feature>
<accession>A0ABR2MEX9</accession>
<proteinExistence type="predicted"/>
<evidence type="ECO:0000313" key="3">
    <source>
        <dbReference type="Proteomes" id="UP001412067"/>
    </source>
</evidence>
<keyword evidence="3" id="KW-1185">Reference proteome</keyword>
<name>A0ABR2MEX9_9ASPA</name>
<reference evidence="2 3" key="1">
    <citation type="journal article" date="2022" name="Nat. Plants">
        <title>Genomes of leafy and leafless Platanthera orchids illuminate the evolution of mycoheterotrophy.</title>
        <authorList>
            <person name="Li M.H."/>
            <person name="Liu K.W."/>
            <person name="Li Z."/>
            <person name="Lu H.C."/>
            <person name="Ye Q.L."/>
            <person name="Zhang D."/>
            <person name="Wang J.Y."/>
            <person name="Li Y.F."/>
            <person name="Zhong Z.M."/>
            <person name="Liu X."/>
            <person name="Yu X."/>
            <person name="Liu D.K."/>
            <person name="Tu X.D."/>
            <person name="Liu B."/>
            <person name="Hao Y."/>
            <person name="Liao X.Y."/>
            <person name="Jiang Y.T."/>
            <person name="Sun W.H."/>
            <person name="Chen J."/>
            <person name="Chen Y.Q."/>
            <person name="Ai Y."/>
            <person name="Zhai J.W."/>
            <person name="Wu S.S."/>
            <person name="Zhou Z."/>
            <person name="Hsiao Y.Y."/>
            <person name="Wu W.L."/>
            <person name="Chen Y.Y."/>
            <person name="Lin Y.F."/>
            <person name="Hsu J.L."/>
            <person name="Li C.Y."/>
            <person name="Wang Z.W."/>
            <person name="Zhao X."/>
            <person name="Zhong W.Y."/>
            <person name="Ma X.K."/>
            <person name="Ma L."/>
            <person name="Huang J."/>
            <person name="Chen G.Z."/>
            <person name="Huang M.Z."/>
            <person name="Huang L."/>
            <person name="Peng D.H."/>
            <person name="Luo Y.B."/>
            <person name="Zou S.Q."/>
            <person name="Chen S.P."/>
            <person name="Lan S."/>
            <person name="Tsai W.C."/>
            <person name="Van de Peer Y."/>
            <person name="Liu Z.J."/>
        </authorList>
    </citation>
    <scope>NUCLEOTIDE SEQUENCE [LARGE SCALE GENOMIC DNA]</scope>
    <source>
        <strain evidence="2">Lor288</strain>
    </source>
</reference>
<protein>
    <submittedName>
        <fullName evidence="2">Uncharacterized protein</fullName>
    </submittedName>
</protein>
<dbReference type="EMBL" id="JBBWWR010000008">
    <property type="protein sequence ID" value="KAK8962713.1"/>
    <property type="molecule type" value="Genomic_DNA"/>
</dbReference>
<comment type="caution">
    <text evidence="2">The sequence shown here is derived from an EMBL/GenBank/DDBJ whole genome shotgun (WGS) entry which is preliminary data.</text>
</comment>
<organism evidence="2 3">
    <name type="scientific">Platanthera guangdongensis</name>
    <dbReference type="NCBI Taxonomy" id="2320717"/>
    <lineage>
        <taxon>Eukaryota</taxon>
        <taxon>Viridiplantae</taxon>
        <taxon>Streptophyta</taxon>
        <taxon>Embryophyta</taxon>
        <taxon>Tracheophyta</taxon>
        <taxon>Spermatophyta</taxon>
        <taxon>Magnoliopsida</taxon>
        <taxon>Liliopsida</taxon>
        <taxon>Asparagales</taxon>
        <taxon>Orchidaceae</taxon>
        <taxon>Orchidoideae</taxon>
        <taxon>Orchideae</taxon>
        <taxon>Orchidinae</taxon>
        <taxon>Platanthera</taxon>
    </lineage>
</organism>
<dbReference type="Proteomes" id="UP001412067">
    <property type="component" value="Unassembled WGS sequence"/>
</dbReference>
<evidence type="ECO:0000313" key="2">
    <source>
        <dbReference type="EMBL" id="KAK8962713.1"/>
    </source>
</evidence>
<sequence length="144" mass="16207">MGTKRNRSPMLVEVAARDVGLWRWNVGQLGGGTKIARLEIRPDFRNREISLFRFVQDGELEIQQLDEEVCALRVTIQDLLSQSTELALNLTENLGEEKGLASPPNLKPRGFRSASESEEQDGRRCGLRLRLRELIFTGQAVTTA</sequence>